<dbReference type="GO" id="GO:0000156">
    <property type="term" value="F:phosphorelay response regulator activity"/>
    <property type="evidence" value="ECO:0007669"/>
    <property type="project" value="InterPro"/>
</dbReference>
<dbReference type="PROSITE" id="PS50110">
    <property type="entry name" value="RESPONSE_REGULATORY"/>
    <property type="match status" value="1"/>
</dbReference>
<name>A0A372NNT6_9SPHI</name>
<organism evidence="4 5">
    <name type="scientific">Mucilaginibacter conchicola</name>
    <dbReference type="NCBI Taxonomy" id="2303333"/>
    <lineage>
        <taxon>Bacteria</taxon>
        <taxon>Pseudomonadati</taxon>
        <taxon>Bacteroidota</taxon>
        <taxon>Sphingobacteriia</taxon>
        <taxon>Sphingobacteriales</taxon>
        <taxon>Sphingobacteriaceae</taxon>
        <taxon>Mucilaginibacter</taxon>
    </lineage>
</organism>
<dbReference type="SMART" id="SM00448">
    <property type="entry name" value="REC"/>
    <property type="match status" value="1"/>
</dbReference>
<dbReference type="SMART" id="SM00850">
    <property type="entry name" value="LytTR"/>
    <property type="match status" value="1"/>
</dbReference>
<protein>
    <submittedName>
        <fullName evidence="4">DNA-binding response regulator</fullName>
    </submittedName>
</protein>
<dbReference type="PANTHER" id="PTHR37299:SF1">
    <property type="entry name" value="STAGE 0 SPORULATION PROTEIN A HOMOLOG"/>
    <property type="match status" value="1"/>
</dbReference>
<dbReference type="PROSITE" id="PS50930">
    <property type="entry name" value="HTH_LYTTR"/>
    <property type="match status" value="1"/>
</dbReference>
<feature type="domain" description="Response regulatory" evidence="2">
    <location>
        <begin position="4"/>
        <end position="116"/>
    </location>
</feature>
<dbReference type="RefSeq" id="WP_117394012.1">
    <property type="nucleotide sequence ID" value="NZ_QWDC01000005.1"/>
</dbReference>
<dbReference type="InterPro" id="IPR001789">
    <property type="entry name" value="Sig_transdc_resp-reg_receiver"/>
</dbReference>
<evidence type="ECO:0000259" key="2">
    <source>
        <dbReference type="PROSITE" id="PS50110"/>
    </source>
</evidence>
<reference evidence="4 5" key="1">
    <citation type="submission" date="2018-08" db="EMBL/GenBank/DDBJ databases">
        <title>Mucilaginibacter sp. MYSH2.</title>
        <authorList>
            <person name="Seo T."/>
        </authorList>
    </citation>
    <scope>NUCLEOTIDE SEQUENCE [LARGE SCALE GENOMIC DNA]</scope>
    <source>
        <strain evidence="4 5">MYSH2</strain>
    </source>
</reference>
<accession>A0A372NNT6</accession>
<sequence>MKISCYIIDDESDAIRVLKDYVEKTDGLQLVGAEQDPVKALDAITGPDAPEITFIDVDMRKLTGLDLAGMVNLYTCVVFTTAYPQYAIQAFEKEAFDYLLKPISYERFLKCIQRVKRRKLKMGEASDVRYDNFFNIKSEIKGRMVKLCYDDVWYIEGAQNYITIHTREEKHMTYLTMKEIEHHLPASGFIRVHRSYIVNVDQVKVIERNRLKLLDGTEIILGDFYKKRFLDIMDSHLIKAKHAS</sequence>
<feature type="modified residue" description="4-aspartylphosphate" evidence="1">
    <location>
        <position position="56"/>
    </location>
</feature>
<dbReference type="Gene3D" id="3.40.50.2300">
    <property type="match status" value="1"/>
</dbReference>
<feature type="domain" description="HTH LytTR-type" evidence="3">
    <location>
        <begin position="136"/>
        <end position="208"/>
    </location>
</feature>
<evidence type="ECO:0000313" key="5">
    <source>
        <dbReference type="Proteomes" id="UP000264217"/>
    </source>
</evidence>
<keyword evidence="4" id="KW-0238">DNA-binding</keyword>
<dbReference type="GO" id="GO:0003677">
    <property type="term" value="F:DNA binding"/>
    <property type="evidence" value="ECO:0007669"/>
    <property type="project" value="UniProtKB-KW"/>
</dbReference>
<dbReference type="Pfam" id="PF04397">
    <property type="entry name" value="LytTR"/>
    <property type="match status" value="1"/>
</dbReference>
<dbReference type="Gene3D" id="2.40.50.1020">
    <property type="entry name" value="LytTr DNA-binding domain"/>
    <property type="match status" value="1"/>
</dbReference>
<dbReference type="PANTHER" id="PTHR37299">
    <property type="entry name" value="TRANSCRIPTIONAL REGULATOR-RELATED"/>
    <property type="match status" value="1"/>
</dbReference>
<evidence type="ECO:0000259" key="3">
    <source>
        <dbReference type="PROSITE" id="PS50930"/>
    </source>
</evidence>
<dbReference type="AlphaFoldDB" id="A0A372NNT6"/>
<comment type="caution">
    <text evidence="4">The sequence shown here is derived from an EMBL/GenBank/DDBJ whole genome shotgun (WGS) entry which is preliminary data.</text>
</comment>
<dbReference type="SUPFAM" id="SSF52172">
    <property type="entry name" value="CheY-like"/>
    <property type="match status" value="1"/>
</dbReference>
<dbReference type="InterPro" id="IPR007492">
    <property type="entry name" value="LytTR_DNA-bd_dom"/>
</dbReference>
<dbReference type="EMBL" id="QWDC01000005">
    <property type="protein sequence ID" value="RFZ90045.1"/>
    <property type="molecule type" value="Genomic_DNA"/>
</dbReference>
<gene>
    <name evidence="4" type="ORF">D0C36_22635</name>
</gene>
<keyword evidence="1" id="KW-0597">Phosphoprotein</keyword>
<dbReference type="InterPro" id="IPR046947">
    <property type="entry name" value="LytR-like"/>
</dbReference>
<dbReference type="Proteomes" id="UP000264217">
    <property type="component" value="Unassembled WGS sequence"/>
</dbReference>
<dbReference type="Pfam" id="PF00072">
    <property type="entry name" value="Response_reg"/>
    <property type="match status" value="1"/>
</dbReference>
<dbReference type="InterPro" id="IPR011006">
    <property type="entry name" value="CheY-like_superfamily"/>
</dbReference>
<dbReference type="OrthoDB" id="9787344at2"/>
<evidence type="ECO:0000256" key="1">
    <source>
        <dbReference type="PROSITE-ProRule" id="PRU00169"/>
    </source>
</evidence>
<keyword evidence="5" id="KW-1185">Reference proteome</keyword>
<proteinExistence type="predicted"/>
<evidence type="ECO:0000313" key="4">
    <source>
        <dbReference type="EMBL" id="RFZ90045.1"/>
    </source>
</evidence>